<evidence type="ECO:0000256" key="2">
    <source>
        <dbReference type="ARBA" id="ARBA00022977"/>
    </source>
</evidence>
<evidence type="ECO:0000259" key="3">
    <source>
        <dbReference type="Pfam" id="PF02581"/>
    </source>
</evidence>
<dbReference type="AlphaFoldDB" id="A0A5P8P124"/>
<dbReference type="Pfam" id="PF02581">
    <property type="entry name" value="TMP-TENI"/>
    <property type="match status" value="1"/>
</dbReference>
<organism evidence="4 5">
    <name type="scientific">Sulfurimonas lithotrophica</name>
    <dbReference type="NCBI Taxonomy" id="2590022"/>
    <lineage>
        <taxon>Bacteria</taxon>
        <taxon>Pseudomonadati</taxon>
        <taxon>Campylobacterota</taxon>
        <taxon>Epsilonproteobacteria</taxon>
        <taxon>Campylobacterales</taxon>
        <taxon>Sulfurimonadaceae</taxon>
        <taxon>Sulfurimonas</taxon>
    </lineage>
</organism>
<dbReference type="InterPro" id="IPR013785">
    <property type="entry name" value="Aldolase_TIM"/>
</dbReference>
<dbReference type="PANTHER" id="PTHR20857:SF15">
    <property type="entry name" value="THIAMINE-PHOSPHATE SYNTHASE"/>
    <property type="match status" value="1"/>
</dbReference>
<dbReference type="GO" id="GO:0009228">
    <property type="term" value="P:thiamine biosynthetic process"/>
    <property type="evidence" value="ECO:0007669"/>
    <property type="project" value="UniProtKB-KW"/>
</dbReference>
<comment type="pathway">
    <text evidence="1">Cofactor biosynthesis; thiamine diphosphate biosynthesis.</text>
</comment>
<sequence length="187" mass="20833">MQLYALCDQELLDLYNISLEEFVKIASTNDAKVIQYRNKTSDIAFIKQQLIQIRKLYDGFLIVNDKYELVEFCDGVHLGQEDLKEIDPDAAKAVKILRSVIKKDKLLGISTHNEKEVVEANGLDLNYIGLGAYRDTSTKKDISAVLGDKIENIASKSIHPVAVIGGVKLEDKFENISYKVIGSGLLG</sequence>
<dbReference type="CDD" id="cd00564">
    <property type="entry name" value="TMP_TenI"/>
    <property type="match status" value="1"/>
</dbReference>
<keyword evidence="2" id="KW-0784">Thiamine biosynthesis</keyword>
<dbReference type="Gene3D" id="3.20.20.70">
    <property type="entry name" value="Aldolase class I"/>
    <property type="match status" value="1"/>
</dbReference>
<feature type="domain" description="Thiamine phosphate synthase/TenI" evidence="3">
    <location>
        <begin position="3"/>
        <end position="171"/>
    </location>
</feature>
<gene>
    <name evidence="4" type="ORF">FJR48_06335</name>
</gene>
<dbReference type="InterPro" id="IPR022998">
    <property type="entry name" value="ThiamineP_synth_TenI"/>
</dbReference>
<name>A0A5P8P124_9BACT</name>
<proteinExistence type="predicted"/>
<keyword evidence="5" id="KW-1185">Reference proteome</keyword>
<dbReference type="Proteomes" id="UP000326944">
    <property type="component" value="Chromosome"/>
</dbReference>
<evidence type="ECO:0000313" key="5">
    <source>
        <dbReference type="Proteomes" id="UP000326944"/>
    </source>
</evidence>
<dbReference type="EMBL" id="CP043617">
    <property type="protein sequence ID" value="QFR49364.1"/>
    <property type="molecule type" value="Genomic_DNA"/>
</dbReference>
<dbReference type="SUPFAM" id="SSF51391">
    <property type="entry name" value="Thiamin phosphate synthase"/>
    <property type="match status" value="1"/>
</dbReference>
<dbReference type="OrthoDB" id="9810880at2"/>
<protein>
    <submittedName>
        <fullName evidence="4">Thiamine phosphate synthase</fullName>
    </submittedName>
</protein>
<dbReference type="PANTHER" id="PTHR20857">
    <property type="entry name" value="THIAMINE-PHOSPHATE PYROPHOSPHORYLASE"/>
    <property type="match status" value="1"/>
</dbReference>
<dbReference type="RefSeq" id="WP_152307307.1">
    <property type="nucleotide sequence ID" value="NZ_CP043617.1"/>
</dbReference>
<dbReference type="InterPro" id="IPR036206">
    <property type="entry name" value="ThiamineP_synth_sf"/>
</dbReference>
<evidence type="ECO:0000313" key="4">
    <source>
        <dbReference type="EMBL" id="QFR49364.1"/>
    </source>
</evidence>
<evidence type="ECO:0000256" key="1">
    <source>
        <dbReference type="ARBA" id="ARBA00004948"/>
    </source>
</evidence>
<reference evidence="4 5" key="1">
    <citation type="submission" date="2019-09" db="EMBL/GenBank/DDBJ databases">
        <title>Sulfurimonas gotlandica sp. nov., a chemoautotrophic and psychrotolerant epsilonproteobacterium isolated from a pelagic redoxcline, and an emended description of the genus Sulfurimonas.</title>
        <authorList>
            <person name="Wang S."/>
            <person name="Jiang L."/>
            <person name="Shao S."/>
        </authorList>
    </citation>
    <scope>NUCLEOTIDE SEQUENCE [LARGE SCALE GENOMIC DNA]</scope>
    <source>
        <strain evidence="4 5">GYSZ_1</strain>
    </source>
</reference>
<dbReference type="KEGG" id="sulg:FJR48_06335"/>
<dbReference type="GO" id="GO:0005737">
    <property type="term" value="C:cytoplasm"/>
    <property type="evidence" value="ECO:0007669"/>
    <property type="project" value="TreeGrafter"/>
</dbReference>
<accession>A0A5P8P124</accession>
<dbReference type="GO" id="GO:0004789">
    <property type="term" value="F:thiamine-phosphate diphosphorylase activity"/>
    <property type="evidence" value="ECO:0007669"/>
    <property type="project" value="TreeGrafter"/>
</dbReference>